<dbReference type="GO" id="GO:0005031">
    <property type="term" value="F:tumor necrosis factor receptor activity"/>
    <property type="evidence" value="ECO:0000318"/>
    <property type="project" value="GO_Central"/>
</dbReference>
<proteinExistence type="predicted"/>
<dbReference type="STRING" id="28377.ENSACAP00000011266"/>
<keyword evidence="1" id="KW-0812">Transmembrane</keyword>
<feature type="signal peptide" evidence="2">
    <location>
        <begin position="1"/>
        <end position="25"/>
    </location>
</feature>
<sequence length="357" mass="40200">MAPLGLFPVVIKVVLVLMKIGESSGAVLMPDAKHGVDPHKRESLHSSGREERELKCQRGYYYHTAGTHCCMQCHKGTYVVEECLGPERTTNCSECGSGSYMPENNYSPRCLGCSRCRASTKFNDTICECHTNFFRRTGENNCSPCSSCNDEECKKLCDIMLTSKTSPSNSMEIIVTLGSFLVLIVFGCLVLLLAKRTNWQSCLKKKNFTSCFNSLDQAITREPTSKIDNKTNCSLRCQDDEVQQLSQASPAVLLPDCVRSARETQIPDNPKVLYTIVDNVPMLRWREFMRYLGLSDNTMERISIEQRHIREAQYEMLIQWKQQAGPGAFVERISNVLNQMNLTGCSEAIQEALTKQP</sequence>
<keyword evidence="1" id="KW-1133">Transmembrane helix</keyword>
<protein>
    <recommendedName>
        <fullName evidence="3">Death domain-containing protein</fullName>
    </recommendedName>
</protein>
<dbReference type="HOGENOM" id="CLU_050864_0_0_1"/>
<accession>H9GHQ0</accession>
<dbReference type="GeneTree" id="ENSGT00940000159540"/>
<evidence type="ECO:0000256" key="2">
    <source>
        <dbReference type="SAM" id="SignalP"/>
    </source>
</evidence>
<keyword evidence="2" id="KW-0732">Signal</keyword>
<organism evidence="4 5">
    <name type="scientific">Anolis carolinensis</name>
    <name type="common">Green anole</name>
    <name type="synonym">American chameleon</name>
    <dbReference type="NCBI Taxonomy" id="28377"/>
    <lineage>
        <taxon>Eukaryota</taxon>
        <taxon>Metazoa</taxon>
        <taxon>Chordata</taxon>
        <taxon>Craniata</taxon>
        <taxon>Vertebrata</taxon>
        <taxon>Euteleostomi</taxon>
        <taxon>Lepidosauria</taxon>
        <taxon>Squamata</taxon>
        <taxon>Bifurcata</taxon>
        <taxon>Unidentata</taxon>
        <taxon>Episquamata</taxon>
        <taxon>Toxicofera</taxon>
        <taxon>Iguania</taxon>
        <taxon>Dactyloidae</taxon>
        <taxon>Anolis</taxon>
    </lineage>
</organism>
<dbReference type="InterPro" id="IPR052493">
    <property type="entry name" value="TNFRSF1A"/>
</dbReference>
<evidence type="ECO:0000313" key="5">
    <source>
        <dbReference type="Proteomes" id="UP000001646"/>
    </source>
</evidence>
<dbReference type="Pfam" id="PF00531">
    <property type="entry name" value="Death"/>
    <property type="match status" value="1"/>
</dbReference>
<dbReference type="Ensembl" id="ENSACAT00000011502.4">
    <property type="protein sequence ID" value="ENSACAP00000011266.3"/>
    <property type="gene ID" value="ENSACAG00000011499.4"/>
</dbReference>
<dbReference type="InParanoid" id="H9GHQ0"/>
<keyword evidence="1" id="KW-0472">Membrane</keyword>
<dbReference type="InterPro" id="IPR000488">
    <property type="entry name" value="Death_dom"/>
</dbReference>
<feature type="transmembrane region" description="Helical" evidence="1">
    <location>
        <begin position="173"/>
        <end position="194"/>
    </location>
</feature>
<feature type="domain" description="Death" evidence="3">
    <location>
        <begin position="270"/>
        <end position="353"/>
    </location>
</feature>
<dbReference type="Gene3D" id="1.10.533.10">
    <property type="entry name" value="Death Domain, Fas"/>
    <property type="match status" value="1"/>
</dbReference>
<dbReference type="GO" id="GO:0043235">
    <property type="term" value="C:receptor complex"/>
    <property type="evidence" value="ECO:0000318"/>
    <property type="project" value="GO_Central"/>
</dbReference>
<dbReference type="SUPFAM" id="SSF57586">
    <property type="entry name" value="TNF receptor-like"/>
    <property type="match status" value="1"/>
</dbReference>
<dbReference type="FunCoup" id="H9GHQ0">
    <property type="interactions" value="228"/>
</dbReference>
<dbReference type="PROSITE" id="PS50017">
    <property type="entry name" value="DEATH_DOMAIN"/>
    <property type="match status" value="1"/>
</dbReference>
<dbReference type="PANTHER" id="PTHR46861:SF1">
    <property type="entry name" value="TUMOR NECROSIS FACTOR RECEPTOR SUPERFAMILY MEMBER 1A"/>
    <property type="match status" value="1"/>
</dbReference>
<dbReference type="SMART" id="SM00005">
    <property type="entry name" value="DEATH"/>
    <property type="match status" value="1"/>
</dbReference>
<reference evidence="4" key="1">
    <citation type="submission" date="2009-12" db="EMBL/GenBank/DDBJ databases">
        <title>The Genome Sequence of Anolis carolinensis (Green Anole Lizard).</title>
        <authorList>
            <consortium name="The Genome Sequencing Platform"/>
            <person name="Di Palma F."/>
            <person name="Alfoldi J."/>
            <person name="Heiman D."/>
            <person name="Young S."/>
            <person name="Grabherr M."/>
            <person name="Johnson J."/>
            <person name="Lander E.S."/>
            <person name="Lindblad-Toh K."/>
        </authorList>
    </citation>
    <scope>NUCLEOTIDE SEQUENCE [LARGE SCALE GENOMIC DNA]</scope>
    <source>
        <strain evidence="4">JBL SC #1</strain>
    </source>
</reference>
<reference evidence="4" key="2">
    <citation type="submission" date="2025-08" db="UniProtKB">
        <authorList>
            <consortium name="Ensembl"/>
        </authorList>
    </citation>
    <scope>IDENTIFICATION</scope>
</reference>
<name>H9GHQ0_ANOCA</name>
<evidence type="ECO:0000313" key="4">
    <source>
        <dbReference type="Ensembl" id="ENSACAP00000011266.3"/>
    </source>
</evidence>
<evidence type="ECO:0000259" key="3">
    <source>
        <dbReference type="PROSITE" id="PS50017"/>
    </source>
</evidence>
<dbReference type="Proteomes" id="UP000001646">
    <property type="component" value="Unplaced"/>
</dbReference>
<dbReference type="GO" id="GO:0045121">
    <property type="term" value="C:membrane raft"/>
    <property type="evidence" value="ECO:0000318"/>
    <property type="project" value="GO_Central"/>
</dbReference>
<dbReference type="Gene3D" id="2.10.50.10">
    <property type="entry name" value="Tumor Necrosis Factor Receptor, subunit A, domain 2"/>
    <property type="match status" value="1"/>
</dbReference>
<dbReference type="InterPro" id="IPR011029">
    <property type="entry name" value="DEATH-like_dom_sf"/>
</dbReference>
<dbReference type="SUPFAM" id="SSF47986">
    <property type="entry name" value="DEATH domain"/>
    <property type="match status" value="1"/>
</dbReference>
<evidence type="ECO:0000256" key="1">
    <source>
        <dbReference type="SAM" id="Phobius"/>
    </source>
</evidence>
<feature type="chain" id="PRO_5003619986" description="Death domain-containing protein" evidence="2">
    <location>
        <begin position="26"/>
        <end position="357"/>
    </location>
</feature>
<reference evidence="4" key="3">
    <citation type="submission" date="2025-09" db="UniProtKB">
        <authorList>
            <consortium name="Ensembl"/>
        </authorList>
    </citation>
    <scope>IDENTIFICATION</scope>
</reference>
<dbReference type="GO" id="GO:0006954">
    <property type="term" value="P:inflammatory response"/>
    <property type="evidence" value="ECO:0000318"/>
    <property type="project" value="GO_Central"/>
</dbReference>
<dbReference type="GO" id="GO:0043120">
    <property type="term" value="F:tumor necrosis factor binding"/>
    <property type="evidence" value="ECO:0000318"/>
    <property type="project" value="GO_Central"/>
</dbReference>
<dbReference type="AlphaFoldDB" id="H9GHQ0"/>
<dbReference type="eggNOG" id="ENOG502S050">
    <property type="taxonomic scope" value="Eukaryota"/>
</dbReference>
<dbReference type="Bgee" id="ENSACAG00000011499">
    <property type="expression patterns" value="Expressed in liver and 13 other cell types or tissues"/>
</dbReference>
<dbReference type="PANTHER" id="PTHR46861">
    <property type="entry name" value="TUMOR NECROSIS FACTOR RECEPTOR SUPERFAMILY MEMBER 1A"/>
    <property type="match status" value="1"/>
</dbReference>
<keyword evidence="5" id="KW-1185">Reference proteome</keyword>